<gene>
    <name evidence="1" type="ORF">A3840_05660</name>
</gene>
<dbReference type="STRING" id="1770058.A3840_05660"/>
<keyword evidence="2" id="KW-1185">Reference proteome</keyword>
<dbReference type="OrthoDB" id="8364646at2"/>
<dbReference type="Proteomes" id="UP000078389">
    <property type="component" value="Unassembled WGS sequence"/>
</dbReference>
<dbReference type="RefSeq" id="WP_067453202.1">
    <property type="nucleotide sequence ID" value="NZ_LVVY01000068.1"/>
</dbReference>
<comment type="caution">
    <text evidence="1">The sequence shown here is derived from an EMBL/GenBank/DDBJ whole genome shotgun (WGS) entry which is preliminary data.</text>
</comment>
<accession>A0A178I0G7</accession>
<protein>
    <submittedName>
        <fullName evidence="1">Uncharacterized protein</fullName>
    </submittedName>
</protein>
<sequence length="222" mass="23879">MNRTDLVIPAIAGILTALLGVLVVNVESAPLLSGDSPAQRVSHWTMETPPTPFSVSAQNLLLADCETVLANPDALPLRYLEDDVRAGIPATCRAIAENILHSTPASGYGWLIVALAAIQEGDEATLNAAIRMSRATAPAEGWIAEDRLMLAEQHFAALEPETLATYEDDIRLLVQTARVDRVAALYAQNPQARDRIGAIVESLPPRAQQRFVGALERAWTGP</sequence>
<organism evidence="1 2">
    <name type="scientific">Devosia elaeis</name>
    <dbReference type="NCBI Taxonomy" id="1770058"/>
    <lineage>
        <taxon>Bacteria</taxon>
        <taxon>Pseudomonadati</taxon>
        <taxon>Pseudomonadota</taxon>
        <taxon>Alphaproteobacteria</taxon>
        <taxon>Hyphomicrobiales</taxon>
        <taxon>Devosiaceae</taxon>
        <taxon>Devosia</taxon>
    </lineage>
</organism>
<evidence type="ECO:0000313" key="1">
    <source>
        <dbReference type="EMBL" id="OAM78582.1"/>
    </source>
</evidence>
<dbReference type="AlphaFoldDB" id="A0A178I0G7"/>
<evidence type="ECO:0000313" key="2">
    <source>
        <dbReference type="Proteomes" id="UP000078389"/>
    </source>
</evidence>
<proteinExistence type="predicted"/>
<reference evidence="1 2" key="1">
    <citation type="submission" date="2016-03" db="EMBL/GenBank/DDBJ databases">
        <title>Genome sequencing of Devosia sp. S37.</title>
        <authorList>
            <person name="Mohd Nor M."/>
        </authorList>
    </citation>
    <scope>NUCLEOTIDE SEQUENCE [LARGE SCALE GENOMIC DNA]</scope>
    <source>
        <strain evidence="1 2">S37</strain>
    </source>
</reference>
<name>A0A178I0G7_9HYPH</name>
<dbReference type="EMBL" id="LVVY01000068">
    <property type="protein sequence ID" value="OAM78582.1"/>
    <property type="molecule type" value="Genomic_DNA"/>
</dbReference>